<sequence length="353" mass="39561">MQVVSSEPQTIFSQAVFQHNARPDWGRAIVAWERGNRRGYQFEDGEMRVFKKGYYHFFKAVAGGPELTTLASGLRRRAIAEANATLGRTTNKKAPARSFAEQLAIFQALFAEGFEGKEWQKKQRGAGRKRLKRHRDAAIADAQKLLAKDALEPMLAEERYSDVIDAAVKVLAATDLTTKKQLEGLQKIPSTRTENVACALVNLLHGEDDYELRFERWLRALLAANGDVNWTLTTALPALMSPEQHICIRPSVFRRQAETSSRSDRWPSTPSALRYARLLTIARELVEALQSAGQAPRDLLDIYDFIYITRRPSAGKVLQKAAEEREAEEAKKQAEQAESADSDSDAEEERAAA</sequence>
<reference evidence="2 3" key="1">
    <citation type="journal article" date="2010" name="Stand. Genomic Sci.">
        <title>Complete genome sequence of Haliangium ochraceum type strain (SMP-2).</title>
        <authorList>
            <consortium name="US DOE Joint Genome Institute (JGI-PGF)"/>
            <person name="Ivanova N."/>
            <person name="Daum C."/>
            <person name="Lang E."/>
            <person name="Abt B."/>
            <person name="Kopitz M."/>
            <person name="Saunders E."/>
            <person name="Lapidus A."/>
            <person name="Lucas S."/>
            <person name="Glavina Del Rio T."/>
            <person name="Nolan M."/>
            <person name="Tice H."/>
            <person name="Copeland A."/>
            <person name="Cheng J.F."/>
            <person name="Chen F."/>
            <person name="Bruce D."/>
            <person name="Goodwin L."/>
            <person name="Pitluck S."/>
            <person name="Mavromatis K."/>
            <person name="Pati A."/>
            <person name="Mikhailova N."/>
            <person name="Chen A."/>
            <person name="Palaniappan K."/>
            <person name="Land M."/>
            <person name="Hauser L."/>
            <person name="Chang Y.J."/>
            <person name="Jeffries C.D."/>
            <person name="Detter J.C."/>
            <person name="Brettin T."/>
            <person name="Rohde M."/>
            <person name="Goker M."/>
            <person name="Bristow J."/>
            <person name="Markowitz V."/>
            <person name="Eisen J.A."/>
            <person name="Hugenholtz P."/>
            <person name="Kyrpides N.C."/>
            <person name="Klenk H.P."/>
        </authorList>
    </citation>
    <scope>NUCLEOTIDE SEQUENCE [LARGE SCALE GENOMIC DNA]</scope>
    <source>
        <strain evidence="3">DSM 14365 / CIP 107738 / JCM 11303 / AJ 13395 / SMP-2</strain>
    </source>
</reference>
<name>D0LP03_HALO1</name>
<feature type="region of interest" description="Disordered" evidence="1">
    <location>
        <begin position="317"/>
        <end position="353"/>
    </location>
</feature>
<feature type="compositionally biased region" description="Acidic residues" evidence="1">
    <location>
        <begin position="338"/>
        <end position="353"/>
    </location>
</feature>
<protein>
    <submittedName>
        <fullName evidence="2">Uncharacterized protein</fullName>
    </submittedName>
</protein>
<dbReference type="KEGG" id="hoh:Hoch_6359"/>
<proteinExistence type="predicted"/>
<evidence type="ECO:0000313" key="3">
    <source>
        <dbReference type="Proteomes" id="UP000001880"/>
    </source>
</evidence>
<evidence type="ECO:0000256" key="1">
    <source>
        <dbReference type="SAM" id="MobiDB-lite"/>
    </source>
</evidence>
<dbReference type="EMBL" id="CP001804">
    <property type="protein sequence ID" value="ACY18829.1"/>
    <property type="molecule type" value="Genomic_DNA"/>
</dbReference>
<gene>
    <name evidence="2" type="ordered locus">Hoch_6359</name>
</gene>
<dbReference type="HOGENOM" id="CLU_784744_0_0_7"/>
<dbReference type="AlphaFoldDB" id="D0LP03"/>
<accession>D0LP03</accession>
<dbReference type="Proteomes" id="UP000001880">
    <property type="component" value="Chromosome"/>
</dbReference>
<evidence type="ECO:0000313" key="2">
    <source>
        <dbReference type="EMBL" id="ACY18829.1"/>
    </source>
</evidence>
<organism evidence="2 3">
    <name type="scientific">Haliangium ochraceum (strain DSM 14365 / JCM 11303 / SMP-2)</name>
    <dbReference type="NCBI Taxonomy" id="502025"/>
    <lineage>
        <taxon>Bacteria</taxon>
        <taxon>Pseudomonadati</taxon>
        <taxon>Myxococcota</taxon>
        <taxon>Polyangia</taxon>
        <taxon>Haliangiales</taxon>
        <taxon>Kofleriaceae</taxon>
        <taxon>Haliangium</taxon>
    </lineage>
</organism>
<dbReference type="eggNOG" id="ENOG5031507">
    <property type="taxonomic scope" value="Bacteria"/>
</dbReference>
<keyword evidence="3" id="KW-1185">Reference proteome</keyword>
<feature type="compositionally biased region" description="Basic and acidic residues" evidence="1">
    <location>
        <begin position="321"/>
        <end position="335"/>
    </location>
</feature>